<dbReference type="Proteomes" id="UP001209257">
    <property type="component" value="Unassembled WGS sequence"/>
</dbReference>
<organism evidence="6 7">
    <name type="scientific">Alteromonas salexigens</name>
    <dbReference type="NCBI Taxonomy" id="2982530"/>
    <lineage>
        <taxon>Bacteria</taxon>
        <taxon>Pseudomonadati</taxon>
        <taxon>Pseudomonadota</taxon>
        <taxon>Gammaproteobacteria</taxon>
        <taxon>Alteromonadales</taxon>
        <taxon>Alteromonadaceae</taxon>
        <taxon>Alteromonas/Salinimonas group</taxon>
        <taxon>Alteromonas</taxon>
    </lineage>
</organism>
<feature type="chain" id="PRO_5046036718" evidence="5">
    <location>
        <begin position="21"/>
        <end position="237"/>
    </location>
</feature>
<dbReference type="Pfam" id="PF13432">
    <property type="entry name" value="TPR_16"/>
    <property type="match status" value="1"/>
</dbReference>
<keyword evidence="1" id="KW-0677">Repeat</keyword>
<dbReference type="InterPro" id="IPR011990">
    <property type="entry name" value="TPR-like_helical_dom_sf"/>
</dbReference>
<evidence type="ECO:0000256" key="3">
    <source>
        <dbReference type="PROSITE-ProRule" id="PRU00339"/>
    </source>
</evidence>
<feature type="signal peptide" evidence="5">
    <location>
        <begin position="1"/>
        <end position="20"/>
    </location>
</feature>
<evidence type="ECO:0000313" key="7">
    <source>
        <dbReference type="Proteomes" id="UP001209257"/>
    </source>
</evidence>
<gene>
    <name evidence="6" type="ORF">OCL06_15805</name>
</gene>
<name>A0ABT2VRZ0_9ALTE</name>
<keyword evidence="5" id="KW-0732">Signal</keyword>
<dbReference type="Gene3D" id="1.25.40.10">
    <property type="entry name" value="Tetratricopeptide repeat domain"/>
    <property type="match status" value="1"/>
</dbReference>
<evidence type="ECO:0000313" key="6">
    <source>
        <dbReference type="EMBL" id="MCU7556056.1"/>
    </source>
</evidence>
<feature type="repeat" description="TPR" evidence="3">
    <location>
        <begin position="104"/>
        <end position="137"/>
    </location>
</feature>
<dbReference type="RefSeq" id="WP_262996338.1">
    <property type="nucleotide sequence ID" value="NZ_JAOTJC010000016.1"/>
</dbReference>
<feature type="region of interest" description="Disordered" evidence="4">
    <location>
        <begin position="27"/>
        <end position="62"/>
    </location>
</feature>
<accession>A0ABT2VRZ0</accession>
<evidence type="ECO:0000256" key="2">
    <source>
        <dbReference type="ARBA" id="ARBA00022803"/>
    </source>
</evidence>
<protein>
    <submittedName>
        <fullName evidence="6">Tetratricopeptide repeat protein</fullName>
    </submittedName>
</protein>
<dbReference type="PROSITE" id="PS50005">
    <property type="entry name" value="TPR"/>
    <property type="match status" value="1"/>
</dbReference>
<comment type="caution">
    <text evidence="6">The sequence shown here is derived from an EMBL/GenBank/DDBJ whole genome shotgun (WGS) entry which is preliminary data.</text>
</comment>
<keyword evidence="2 3" id="KW-0802">TPR repeat</keyword>
<dbReference type="PANTHER" id="PTHR44858">
    <property type="entry name" value="TETRATRICOPEPTIDE REPEAT PROTEIN 6"/>
    <property type="match status" value="1"/>
</dbReference>
<dbReference type="PROSITE" id="PS51257">
    <property type="entry name" value="PROKAR_LIPOPROTEIN"/>
    <property type="match status" value="1"/>
</dbReference>
<reference evidence="7" key="1">
    <citation type="submission" date="2023-07" db="EMBL/GenBank/DDBJ databases">
        <title>Study on multiphase classification of strain Alteromonas salexigens isolated from the Yellow Sea.</title>
        <authorList>
            <person name="Sun L."/>
        </authorList>
    </citation>
    <scope>NUCLEOTIDE SEQUENCE [LARGE SCALE GENOMIC DNA]</scope>
    <source>
        <strain evidence="7">ASW11-19</strain>
    </source>
</reference>
<evidence type="ECO:0000256" key="1">
    <source>
        <dbReference type="ARBA" id="ARBA00022737"/>
    </source>
</evidence>
<sequence>MKTICNAALLGLVMTLTACSNLPVENADKRPAATTPDTPAQTADSQSQAQTLKQSTNKYQRAKTPLPPELKAQLVSIQQAIQDEQLADAARQLATLMAQPQRSAAMYVLQGDYALASGDSDKALNHYRQALSANPYTYYAHNRLAAILREKGRFDEALMHYNRALDAWAGYAPAYRNRGILYDLYLGDKQAALDDYQQYQQLQQLSEDDFDSSRPGRQINAWIADLKRQLTSTGDTA</sequence>
<dbReference type="InterPro" id="IPR019734">
    <property type="entry name" value="TPR_rpt"/>
</dbReference>
<proteinExistence type="predicted"/>
<dbReference type="EMBL" id="JAOTJC010000016">
    <property type="protein sequence ID" value="MCU7556056.1"/>
    <property type="molecule type" value="Genomic_DNA"/>
</dbReference>
<dbReference type="InterPro" id="IPR050498">
    <property type="entry name" value="Ycf3"/>
</dbReference>
<evidence type="ECO:0000256" key="4">
    <source>
        <dbReference type="SAM" id="MobiDB-lite"/>
    </source>
</evidence>
<feature type="compositionally biased region" description="Low complexity" evidence="4">
    <location>
        <begin position="32"/>
        <end position="51"/>
    </location>
</feature>
<keyword evidence="7" id="KW-1185">Reference proteome</keyword>
<dbReference type="SMART" id="SM00028">
    <property type="entry name" value="TPR"/>
    <property type="match status" value="3"/>
</dbReference>
<dbReference type="SUPFAM" id="SSF48452">
    <property type="entry name" value="TPR-like"/>
    <property type="match status" value="1"/>
</dbReference>
<dbReference type="PANTHER" id="PTHR44858:SF1">
    <property type="entry name" value="UDP-N-ACETYLGLUCOSAMINE--PEPTIDE N-ACETYLGLUCOSAMINYLTRANSFERASE SPINDLY-RELATED"/>
    <property type="match status" value="1"/>
</dbReference>
<evidence type="ECO:0000256" key="5">
    <source>
        <dbReference type="SAM" id="SignalP"/>
    </source>
</evidence>